<dbReference type="InterPro" id="IPR015422">
    <property type="entry name" value="PyrdxlP-dep_Trfase_small"/>
</dbReference>
<sequence length="375" mass="38862">MTAIYLDHQATTPTDSRVLEAMLPWMSRPANPHAIHSFGQDAAEAVETARQQIAGLVGADARQVFFTGGATEAANIAIRSLPAGSRVLASPIEHACVTETLASMGNSLDIAYAEIDGEGLLDADAIADQAVGFDAVVAMAVNNEIGTVQPMPEIGSACRLVGAALLTDITQAAGRIPVDLRAWDAQAAWLSSHKIYGPQGIGALVWRDTRPPQPLSTGGGQEHGVRPGTVATALAVGFGKACELAAAEMERDSRHAAALAERFLDAIRREHPDVVVNGSAERRIPHNLNLAFEGADADHLMALLPGLAISTGSACSAGAIGTSRVLMAITSEAIAASSIRVGFGRSSTIQEVDQAAEMISEVVRGLTAGALKKVG</sequence>
<dbReference type="InterPro" id="IPR000192">
    <property type="entry name" value="Aminotrans_V_dom"/>
</dbReference>
<keyword evidence="7" id="KW-0663">Pyridoxal phosphate</keyword>
<dbReference type="Gene3D" id="3.90.1150.10">
    <property type="entry name" value="Aspartate Aminotransferase, domain 1"/>
    <property type="match status" value="1"/>
</dbReference>
<keyword evidence="13" id="KW-1185">Reference proteome</keyword>
<dbReference type="Gene3D" id="3.40.640.10">
    <property type="entry name" value="Type I PLP-dependent aspartate aminotransferase-like (Major domain)"/>
    <property type="match status" value="1"/>
</dbReference>
<dbReference type="Pfam" id="PF00266">
    <property type="entry name" value="Aminotran_5"/>
    <property type="match status" value="1"/>
</dbReference>
<evidence type="ECO:0000256" key="7">
    <source>
        <dbReference type="ARBA" id="ARBA00022898"/>
    </source>
</evidence>
<dbReference type="InterPro" id="IPR016454">
    <property type="entry name" value="Cysteine_dSase"/>
</dbReference>
<gene>
    <name evidence="12" type="ORF">PBT88_03495</name>
</gene>
<dbReference type="SUPFAM" id="SSF53383">
    <property type="entry name" value="PLP-dependent transferases"/>
    <property type="match status" value="1"/>
</dbReference>
<dbReference type="RefSeq" id="WP_270077849.1">
    <property type="nucleotide sequence ID" value="NZ_CP115174.1"/>
</dbReference>
<evidence type="ECO:0000313" key="13">
    <source>
        <dbReference type="Proteomes" id="UP001210865"/>
    </source>
</evidence>
<dbReference type="PANTHER" id="PTHR11601:SF34">
    <property type="entry name" value="CYSTEINE DESULFURASE"/>
    <property type="match status" value="1"/>
</dbReference>
<keyword evidence="9" id="KW-0411">Iron-sulfur</keyword>
<keyword evidence="8" id="KW-0408">Iron</keyword>
<evidence type="ECO:0000256" key="2">
    <source>
        <dbReference type="ARBA" id="ARBA00003120"/>
    </source>
</evidence>
<evidence type="ECO:0000256" key="10">
    <source>
        <dbReference type="ARBA" id="ARBA00050776"/>
    </source>
</evidence>
<reference evidence="12 13" key="1">
    <citation type="submission" date="2022-12" db="EMBL/GenBank/DDBJ databases">
        <title>Sphingomonas abieness sp. nov., an endophytic bacterium isolated from Abies koreana.</title>
        <authorList>
            <person name="Jiang L."/>
            <person name="Lee J."/>
        </authorList>
    </citation>
    <scope>NUCLEOTIDE SEQUENCE [LARGE SCALE GENOMIC DNA]</scope>
    <source>
        <strain evidence="13">PAMB 00755</strain>
    </source>
</reference>
<comment type="similarity">
    <text evidence="3">Belongs to the class-V pyridoxal-phosphate-dependent aminotransferase family. NifS/IscS subfamily.</text>
</comment>
<dbReference type="InterPro" id="IPR015421">
    <property type="entry name" value="PyrdxlP-dep_Trfase_major"/>
</dbReference>
<dbReference type="Proteomes" id="UP001210865">
    <property type="component" value="Chromosome"/>
</dbReference>
<dbReference type="PIRSF" id="PIRSF005572">
    <property type="entry name" value="NifS"/>
    <property type="match status" value="1"/>
</dbReference>
<comment type="catalytic activity">
    <reaction evidence="10">
        <text>(sulfur carrier)-H + L-cysteine = (sulfur carrier)-SH + L-alanine</text>
        <dbReference type="Rhea" id="RHEA:43892"/>
        <dbReference type="Rhea" id="RHEA-COMP:14737"/>
        <dbReference type="Rhea" id="RHEA-COMP:14739"/>
        <dbReference type="ChEBI" id="CHEBI:29917"/>
        <dbReference type="ChEBI" id="CHEBI:35235"/>
        <dbReference type="ChEBI" id="CHEBI:57972"/>
        <dbReference type="ChEBI" id="CHEBI:64428"/>
        <dbReference type="EC" id="2.8.1.7"/>
    </reaction>
</comment>
<evidence type="ECO:0000256" key="3">
    <source>
        <dbReference type="ARBA" id="ARBA00006490"/>
    </source>
</evidence>
<evidence type="ECO:0000256" key="5">
    <source>
        <dbReference type="ARBA" id="ARBA00022679"/>
    </source>
</evidence>
<proteinExistence type="inferred from homology"/>
<keyword evidence="5" id="KW-0808">Transferase</keyword>
<evidence type="ECO:0000256" key="1">
    <source>
        <dbReference type="ARBA" id="ARBA00001933"/>
    </source>
</evidence>
<dbReference type="EMBL" id="CP115174">
    <property type="protein sequence ID" value="WBO23214.1"/>
    <property type="molecule type" value="Genomic_DNA"/>
</dbReference>
<evidence type="ECO:0000259" key="11">
    <source>
        <dbReference type="Pfam" id="PF00266"/>
    </source>
</evidence>
<dbReference type="Gene3D" id="1.10.260.50">
    <property type="match status" value="1"/>
</dbReference>
<dbReference type="PANTHER" id="PTHR11601">
    <property type="entry name" value="CYSTEINE DESULFURYLASE FAMILY MEMBER"/>
    <property type="match status" value="1"/>
</dbReference>
<feature type="domain" description="Aminotransferase class V" evidence="11">
    <location>
        <begin position="4"/>
        <end position="354"/>
    </location>
</feature>
<comment type="function">
    <text evidence="2">Catalyzes the removal of elemental sulfur atoms from cysteine to produce alanine. Seems to participate in the biosynthesis of the nitrogenase metalloclusters by providing the inorganic sulfur required for the Fe-S core formation.</text>
</comment>
<protein>
    <recommendedName>
        <fullName evidence="4">Cysteine desulfurase</fullName>
    </recommendedName>
</protein>
<name>A0ABY7NNV8_9SPHN</name>
<keyword evidence="6" id="KW-0479">Metal-binding</keyword>
<dbReference type="InterPro" id="IPR015424">
    <property type="entry name" value="PyrdxlP-dep_Trfase"/>
</dbReference>
<evidence type="ECO:0000313" key="12">
    <source>
        <dbReference type="EMBL" id="WBO23214.1"/>
    </source>
</evidence>
<evidence type="ECO:0000256" key="6">
    <source>
        <dbReference type="ARBA" id="ARBA00022723"/>
    </source>
</evidence>
<evidence type="ECO:0000256" key="9">
    <source>
        <dbReference type="ARBA" id="ARBA00023014"/>
    </source>
</evidence>
<comment type="cofactor">
    <cofactor evidence="1">
        <name>pyridoxal 5'-phosphate</name>
        <dbReference type="ChEBI" id="CHEBI:597326"/>
    </cofactor>
</comment>
<evidence type="ECO:0000256" key="8">
    <source>
        <dbReference type="ARBA" id="ARBA00023004"/>
    </source>
</evidence>
<evidence type="ECO:0000256" key="4">
    <source>
        <dbReference type="ARBA" id="ARBA00013558"/>
    </source>
</evidence>
<accession>A0ABY7NNV8</accession>
<organism evidence="12 13">
    <name type="scientific">Sphingomonas abietis</name>
    <dbReference type="NCBI Taxonomy" id="3012344"/>
    <lineage>
        <taxon>Bacteria</taxon>
        <taxon>Pseudomonadati</taxon>
        <taxon>Pseudomonadota</taxon>
        <taxon>Alphaproteobacteria</taxon>
        <taxon>Sphingomonadales</taxon>
        <taxon>Sphingomonadaceae</taxon>
        <taxon>Sphingomonas</taxon>
    </lineage>
</organism>